<accession>K9YYU1</accession>
<organism evidence="1 2">
    <name type="scientific">Dactylococcopsis salina (strain PCC 8305)</name>
    <name type="common">Myxobactron salinum</name>
    <dbReference type="NCBI Taxonomy" id="13035"/>
    <lineage>
        <taxon>Bacteria</taxon>
        <taxon>Bacillati</taxon>
        <taxon>Cyanobacteriota</taxon>
        <taxon>Cyanophyceae</taxon>
        <taxon>Nodosilineales</taxon>
        <taxon>Cymatolegaceae</taxon>
        <taxon>Dactylococcopsis</taxon>
    </lineage>
</organism>
<reference evidence="1" key="1">
    <citation type="submission" date="2012-04" db="EMBL/GenBank/DDBJ databases">
        <title>Finished genome of Dactylococcopsis salina PCC 8305.</title>
        <authorList>
            <consortium name="US DOE Joint Genome Institute"/>
            <person name="Gugger M."/>
            <person name="Coursin T."/>
            <person name="Rippka R."/>
            <person name="Tandeau De Marsac N."/>
            <person name="Huntemann M."/>
            <person name="Wei C.-L."/>
            <person name="Han J."/>
            <person name="Detter J.C."/>
            <person name="Han C."/>
            <person name="Tapia R."/>
            <person name="Daligault H."/>
            <person name="Chen A."/>
            <person name="Krypides N."/>
            <person name="Mavromatis K."/>
            <person name="Markowitz V."/>
            <person name="Szeto E."/>
            <person name="Ivanova N."/>
            <person name="Ovchinnikova G."/>
            <person name="Pagani I."/>
            <person name="Pati A."/>
            <person name="Goodwin L."/>
            <person name="Peters L."/>
            <person name="Pitluck S."/>
            <person name="Woyke T."/>
            <person name="Kerfeld C."/>
        </authorList>
    </citation>
    <scope>NUCLEOTIDE SEQUENCE [LARGE SCALE GENOMIC DNA]</scope>
    <source>
        <strain evidence="1">PCC 8305</strain>
    </source>
</reference>
<sequence>MGYKVRVIAYDWRWVSRGDVPVTELVEVWNISTQPTFYLLIFITTFRIFRKQQQFFAPEDGAPHHLEKTHKPQFLPQTEEFLKL</sequence>
<evidence type="ECO:0000313" key="2">
    <source>
        <dbReference type="Proteomes" id="UP000010482"/>
    </source>
</evidence>
<protein>
    <submittedName>
        <fullName evidence="1">Uncharacterized protein</fullName>
    </submittedName>
</protein>
<name>K9YYU1_DACS8</name>
<dbReference type="HOGENOM" id="CLU_2522024_0_0_3"/>
<proteinExistence type="predicted"/>
<gene>
    <name evidence="1" type="ORF">Dacsa_3124</name>
</gene>
<dbReference type="Proteomes" id="UP000010482">
    <property type="component" value="Chromosome"/>
</dbReference>
<dbReference type="EMBL" id="CP003944">
    <property type="protein sequence ID" value="AFZ51652.1"/>
    <property type="molecule type" value="Genomic_DNA"/>
</dbReference>
<dbReference type="AlphaFoldDB" id="K9YYU1"/>
<keyword evidence="2" id="KW-1185">Reference proteome</keyword>
<dbReference type="KEGG" id="dsl:Dacsa_3124"/>
<evidence type="ECO:0000313" key="1">
    <source>
        <dbReference type="EMBL" id="AFZ51652.1"/>
    </source>
</evidence>